<organism evidence="1">
    <name type="scientific">viral metagenome</name>
    <dbReference type="NCBI Taxonomy" id="1070528"/>
    <lineage>
        <taxon>unclassified sequences</taxon>
        <taxon>metagenomes</taxon>
        <taxon>organismal metagenomes</taxon>
    </lineage>
</organism>
<dbReference type="EMBL" id="MN739982">
    <property type="protein sequence ID" value="QHT81388.1"/>
    <property type="molecule type" value="Genomic_DNA"/>
</dbReference>
<reference evidence="1" key="1">
    <citation type="journal article" date="2020" name="Nature">
        <title>Giant virus diversity and host interactions through global metagenomics.</title>
        <authorList>
            <person name="Schulz F."/>
            <person name="Roux S."/>
            <person name="Paez-Espino D."/>
            <person name="Jungbluth S."/>
            <person name="Walsh D.A."/>
            <person name="Denef V.J."/>
            <person name="McMahon K.D."/>
            <person name="Konstantinidis K.T."/>
            <person name="Eloe-Fadrosh E.A."/>
            <person name="Kyrpides N.C."/>
            <person name="Woyke T."/>
        </authorList>
    </citation>
    <scope>NUCLEOTIDE SEQUENCE</scope>
    <source>
        <strain evidence="1">GVMAG-M-3300023184-13</strain>
    </source>
</reference>
<dbReference type="AlphaFoldDB" id="A0A6C0HL32"/>
<name>A0A6C0HL32_9ZZZZ</name>
<sequence>MLLLSLLIGALYQLFKLFKSYKLLLYVSALAKLDVIAFIDKNGSSIPPKASLSLAYVKTNLSLLSPNI</sequence>
<protein>
    <submittedName>
        <fullName evidence="1">Uncharacterized protein</fullName>
    </submittedName>
</protein>
<evidence type="ECO:0000313" key="1">
    <source>
        <dbReference type="EMBL" id="QHT81388.1"/>
    </source>
</evidence>
<accession>A0A6C0HL32</accession>
<proteinExistence type="predicted"/>